<protein>
    <submittedName>
        <fullName evidence="2">Uncharacterized protein</fullName>
    </submittedName>
</protein>
<comment type="caution">
    <text evidence="2">The sequence shown here is derived from an EMBL/GenBank/DDBJ whole genome shotgun (WGS) entry which is preliminary data.</text>
</comment>
<organism evidence="2 3">
    <name type="scientific">Sphingobacterium athyrii</name>
    <dbReference type="NCBI Taxonomy" id="2152717"/>
    <lineage>
        <taxon>Bacteria</taxon>
        <taxon>Pseudomonadati</taxon>
        <taxon>Bacteroidota</taxon>
        <taxon>Sphingobacteriia</taxon>
        <taxon>Sphingobacteriales</taxon>
        <taxon>Sphingobacteriaceae</taxon>
        <taxon>Sphingobacterium</taxon>
    </lineage>
</organism>
<evidence type="ECO:0000256" key="1">
    <source>
        <dbReference type="SAM" id="Phobius"/>
    </source>
</evidence>
<keyword evidence="1" id="KW-1133">Transmembrane helix</keyword>
<reference evidence="2 3" key="1">
    <citation type="submission" date="2018-04" db="EMBL/GenBank/DDBJ databases">
        <title>Sphingobacterium sp. M46 Genome.</title>
        <authorList>
            <person name="Cheng J."/>
            <person name="Li Y."/>
        </authorList>
    </citation>
    <scope>NUCLEOTIDE SEQUENCE [LARGE SCALE GENOMIC DNA]</scope>
    <source>
        <strain evidence="2 3">M46</strain>
    </source>
</reference>
<accession>A0A363NLX6</accession>
<feature type="transmembrane region" description="Helical" evidence="1">
    <location>
        <begin position="28"/>
        <end position="51"/>
    </location>
</feature>
<dbReference type="EMBL" id="QCXX01000009">
    <property type="protein sequence ID" value="PUV21700.1"/>
    <property type="molecule type" value="Genomic_DNA"/>
</dbReference>
<feature type="transmembrane region" description="Helical" evidence="1">
    <location>
        <begin position="71"/>
        <end position="91"/>
    </location>
</feature>
<evidence type="ECO:0000313" key="3">
    <source>
        <dbReference type="Proteomes" id="UP000250831"/>
    </source>
</evidence>
<proteinExistence type="predicted"/>
<keyword evidence="1" id="KW-0472">Membrane</keyword>
<name>A0A363NLX6_9SPHI</name>
<gene>
    <name evidence="2" type="ORF">DCO56_25500</name>
</gene>
<keyword evidence="1" id="KW-0812">Transmembrane</keyword>
<sequence length="158" mass="18775">MTDFFEKTETFTVGKIQRKSLLPWWMKLFCWIVTINAVFLILLMVLSLVQGEAVIIGMYQWRFEIVNFENPIAVLGNLSMLFKVVVAYMFWFEKEKAIRYGKIDVLVSVIFYSILIFDGLIHSGAIRIPVEGLLLIPYYFWLHKNEYLWINREQEYTV</sequence>
<dbReference type="RefSeq" id="WP_108636523.1">
    <property type="nucleotide sequence ID" value="NZ_QCXX01000009.1"/>
</dbReference>
<keyword evidence="3" id="KW-1185">Reference proteome</keyword>
<dbReference type="Proteomes" id="UP000250831">
    <property type="component" value="Unassembled WGS sequence"/>
</dbReference>
<evidence type="ECO:0000313" key="2">
    <source>
        <dbReference type="EMBL" id="PUV21700.1"/>
    </source>
</evidence>
<dbReference type="OrthoDB" id="7060697at2"/>
<feature type="transmembrane region" description="Helical" evidence="1">
    <location>
        <begin position="103"/>
        <end position="120"/>
    </location>
</feature>
<dbReference type="AlphaFoldDB" id="A0A363NLX6"/>